<dbReference type="Gene3D" id="3.40.50.620">
    <property type="entry name" value="HUPs"/>
    <property type="match status" value="1"/>
</dbReference>
<dbReference type="InterPro" id="IPR049940">
    <property type="entry name" value="GluQ/Sye"/>
</dbReference>
<evidence type="ECO:0000256" key="4">
    <source>
        <dbReference type="ARBA" id="ARBA00022833"/>
    </source>
</evidence>
<comment type="cofactor">
    <cofactor evidence="7">
        <name>Zn(2+)</name>
        <dbReference type="ChEBI" id="CHEBI:29105"/>
    </cofactor>
    <text evidence="7">Binds 1 zinc ion per subunit.</text>
</comment>
<dbReference type="GO" id="GO:0004818">
    <property type="term" value="F:glutamate-tRNA ligase activity"/>
    <property type="evidence" value="ECO:0007669"/>
    <property type="project" value="TreeGrafter"/>
</dbReference>
<dbReference type="NCBIfam" id="TIGR03838">
    <property type="entry name" value="queuosine_YadB"/>
    <property type="match status" value="1"/>
</dbReference>
<evidence type="ECO:0000256" key="2">
    <source>
        <dbReference type="ARBA" id="ARBA00022723"/>
    </source>
</evidence>
<feature type="binding site" evidence="7">
    <location>
        <position position="115"/>
    </location>
    <ligand>
        <name>Zn(2+)</name>
        <dbReference type="ChEBI" id="CHEBI:29105"/>
    </ligand>
</feature>
<feature type="binding site" evidence="7">
    <location>
        <position position="101"/>
    </location>
    <ligand>
        <name>Zn(2+)</name>
        <dbReference type="ChEBI" id="CHEBI:29105"/>
    </ligand>
</feature>
<reference evidence="10 11" key="1">
    <citation type="submission" date="2015-10" db="EMBL/GenBank/DDBJ databases">
        <title>Metagenome-Assembled Genomes uncover a global brackish microbiome.</title>
        <authorList>
            <person name="Hugerth L.W."/>
            <person name="Larsson J."/>
            <person name="Alneberg J."/>
            <person name="Lindh M.V."/>
            <person name="Legrand C."/>
            <person name="Pinhassi J."/>
            <person name="Andersson A.F."/>
        </authorList>
    </citation>
    <scope>NUCLEOTIDE SEQUENCE [LARGE SCALE GENOMIC DNA]</scope>
    <source>
        <strain evidence="10">BACL4 MAG-120507-bin80</strain>
    </source>
</reference>
<dbReference type="InterPro" id="IPR020058">
    <property type="entry name" value="Glu/Gln-tRNA-synth_Ib_cat-dom"/>
</dbReference>
<feature type="binding site" evidence="7">
    <location>
        <position position="103"/>
    </location>
    <ligand>
        <name>Zn(2+)</name>
        <dbReference type="ChEBI" id="CHEBI:29105"/>
    </ligand>
</feature>
<dbReference type="GO" id="GO:0008270">
    <property type="term" value="F:zinc ion binding"/>
    <property type="evidence" value="ECO:0007669"/>
    <property type="project" value="UniProtKB-UniRule"/>
</dbReference>
<proteinExistence type="inferred from homology"/>
<keyword evidence="8" id="KW-0648">Protein biosynthesis</keyword>
<feature type="binding site" evidence="7">
    <location>
        <position position="184"/>
    </location>
    <ligand>
        <name>L-glutamate</name>
        <dbReference type="ChEBI" id="CHEBI:29985"/>
    </ligand>
</feature>
<feature type="binding site" evidence="7">
    <location>
        <position position="202"/>
    </location>
    <ligand>
        <name>L-glutamate</name>
        <dbReference type="ChEBI" id="CHEBI:29985"/>
    </ligand>
</feature>
<feature type="short sequence motif" description="'KMSKS' region" evidence="7">
    <location>
        <begin position="240"/>
        <end position="244"/>
    </location>
</feature>
<dbReference type="InterPro" id="IPR000924">
    <property type="entry name" value="Glu/Gln-tRNA-synth"/>
</dbReference>
<evidence type="ECO:0000256" key="6">
    <source>
        <dbReference type="ARBA" id="ARBA00023146"/>
    </source>
</evidence>
<evidence type="ECO:0000256" key="1">
    <source>
        <dbReference type="ARBA" id="ARBA00022598"/>
    </source>
</evidence>
<protein>
    <recommendedName>
        <fullName evidence="7">Glutamyl-Q tRNA(Asp) synthetase</fullName>
        <shortName evidence="7">Glu-Q-RSs</shortName>
        <ecNumber evidence="7">6.1.1.-</ecNumber>
    </recommendedName>
</protein>
<dbReference type="EC" id="6.1.1.-" evidence="7"/>
<dbReference type="GO" id="GO:0006400">
    <property type="term" value="P:tRNA modification"/>
    <property type="evidence" value="ECO:0007669"/>
    <property type="project" value="InterPro"/>
</dbReference>
<feature type="binding site" evidence="7">
    <location>
        <begin position="9"/>
        <end position="13"/>
    </location>
    <ligand>
        <name>L-glutamate</name>
        <dbReference type="ChEBI" id="CHEBI:29985"/>
    </ligand>
</feature>
<keyword evidence="1 7" id="KW-0436">Ligase</keyword>
<comment type="function">
    <text evidence="7">Catalyzes the tRNA-independent activation of glutamate in presence of ATP and the subsequent transfer of glutamate onto a tRNA(Asp). Glutamate is transferred on the 2-amino-5-(4,5-dihydroxy-2-cyclopenten-1-yl) moiety of the queuosine in the wobble position of the QUC anticodon.</text>
</comment>
<evidence type="ECO:0000256" key="8">
    <source>
        <dbReference type="RuleBase" id="RU363037"/>
    </source>
</evidence>
<accession>A0A0R2SID7</accession>
<evidence type="ECO:0000313" key="10">
    <source>
        <dbReference type="EMBL" id="KRO73074.1"/>
    </source>
</evidence>
<feature type="domain" description="Glutamyl/glutaminyl-tRNA synthetase class Ib catalytic" evidence="9">
    <location>
        <begin position="9"/>
        <end position="247"/>
    </location>
</feature>
<dbReference type="GO" id="GO:0005524">
    <property type="term" value="F:ATP binding"/>
    <property type="evidence" value="ECO:0007669"/>
    <property type="project" value="UniProtKB-KW"/>
</dbReference>
<keyword evidence="2 7" id="KW-0479">Metal-binding</keyword>
<feature type="binding site" evidence="7">
    <location>
        <position position="119"/>
    </location>
    <ligand>
        <name>Zn(2+)</name>
        <dbReference type="ChEBI" id="CHEBI:29105"/>
    </ligand>
</feature>
<sequence length="307" mass="33492">MTGSSYVGRFAPSPSGPLHLGSLLAAVASFLDARANEGLWLVRIEDIDPPREPAGAADEILTQLHHFGLTWDGEVLYQSQRLDAYAAALMILANEGLCFRCECTRSALREQGTVYSGHCRIHGLSARDLQYADKHPDSSDAAVRLRVGSDTYSLHDRVQGAYAQTLNTDVGDFVVRRKDGLIAYQLAVVVDDAFQGITDIVRGIDLLDSTPRQLYLQDRLGYNAPRYAHLPVIVDAAGDKLSKQSFAPALELRRSNQQLYQCLTLLGLSPPKNLVTGGVEAILAWGIEHWDIQAVPKLATLIAPSSV</sequence>
<evidence type="ECO:0000313" key="11">
    <source>
        <dbReference type="Proteomes" id="UP000051934"/>
    </source>
</evidence>
<comment type="caution">
    <text evidence="10">The sequence shown here is derived from an EMBL/GenBank/DDBJ whole genome shotgun (WGS) entry which is preliminary data.</text>
</comment>
<dbReference type="Pfam" id="PF00749">
    <property type="entry name" value="tRNA-synt_1c"/>
    <property type="match status" value="1"/>
</dbReference>
<keyword evidence="4 7" id="KW-0862">Zinc</keyword>
<comment type="similarity">
    <text evidence="7">Belongs to the class-I aminoacyl-tRNA synthetase family. GluQ subfamily.</text>
</comment>
<keyword evidence="3 7" id="KW-0547">Nucleotide-binding</keyword>
<dbReference type="AlphaFoldDB" id="A0A0R2SID7"/>
<name>A0A0R2SID7_9GAMM</name>
<evidence type="ECO:0000256" key="5">
    <source>
        <dbReference type="ARBA" id="ARBA00022840"/>
    </source>
</evidence>
<gene>
    <name evidence="7" type="primary">gluQ</name>
    <name evidence="10" type="ORF">ABR69_05270</name>
</gene>
<dbReference type="PANTHER" id="PTHR43311">
    <property type="entry name" value="GLUTAMATE--TRNA LIGASE"/>
    <property type="match status" value="1"/>
</dbReference>
<dbReference type="GO" id="GO:0006424">
    <property type="term" value="P:glutamyl-tRNA aminoacylation"/>
    <property type="evidence" value="ECO:0007669"/>
    <property type="project" value="InterPro"/>
</dbReference>
<evidence type="ECO:0000256" key="3">
    <source>
        <dbReference type="ARBA" id="ARBA00022741"/>
    </source>
</evidence>
<dbReference type="HAMAP" id="MF_01428">
    <property type="entry name" value="Glu_Q_tRNA_synth"/>
    <property type="match status" value="1"/>
</dbReference>
<dbReference type="FunFam" id="3.40.50.620:FF:000093">
    <property type="entry name" value="Glutamyl-Q tRNA(Asp) synthetase"/>
    <property type="match status" value="1"/>
</dbReference>
<keyword evidence="5 7" id="KW-0067">ATP-binding</keyword>
<feature type="short sequence motif" description="'HIGH' region" evidence="7">
    <location>
        <begin position="12"/>
        <end position="22"/>
    </location>
</feature>
<evidence type="ECO:0000259" key="9">
    <source>
        <dbReference type="Pfam" id="PF00749"/>
    </source>
</evidence>
<organism evidence="10 11">
    <name type="scientific">OM182 bacterium BACL3 MAG-120507-bin80</name>
    <dbReference type="NCBI Taxonomy" id="1655577"/>
    <lineage>
        <taxon>Bacteria</taxon>
        <taxon>Pseudomonadati</taxon>
        <taxon>Pseudomonadota</taxon>
        <taxon>Gammaproteobacteria</taxon>
        <taxon>OMG group</taxon>
        <taxon>OM182 clade</taxon>
    </lineage>
</organism>
<feature type="binding site" evidence="7">
    <location>
        <position position="243"/>
    </location>
    <ligand>
        <name>ATP</name>
        <dbReference type="ChEBI" id="CHEBI:30616"/>
    </ligand>
</feature>
<dbReference type="EMBL" id="LIBB01000031">
    <property type="protein sequence ID" value="KRO73074.1"/>
    <property type="molecule type" value="Genomic_DNA"/>
</dbReference>
<evidence type="ECO:0000256" key="7">
    <source>
        <dbReference type="HAMAP-Rule" id="MF_01428"/>
    </source>
</evidence>
<dbReference type="PANTHER" id="PTHR43311:SF1">
    <property type="entry name" value="GLUTAMYL-Q TRNA(ASP) SYNTHETASE"/>
    <property type="match status" value="1"/>
</dbReference>
<dbReference type="InterPro" id="IPR022380">
    <property type="entry name" value="Glu-Q_tRNA(Asp)_Synthase"/>
</dbReference>
<keyword evidence="6 7" id="KW-0030">Aminoacyl-tRNA synthetase</keyword>
<feature type="binding site" evidence="7">
    <location>
        <position position="45"/>
    </location>
    <ligand>
        <name>L-glutamate</name>
        <dbReference type="ChEBI" id="CHEBI:29985"/>
    </ligand>
</feature>
<dbReference type="NCBIfam" id="NF004314">
    <property type="entry name" value="PRK05710.1-3"/>
    <property type="match status" value="1"/>
</dbReference>
<dbReference type="SUPFAM" id="SSF52374">
    <property type="entry name" value="Nucleotidylyl transferase"/>
    <property type="match status" value="1"/>
</dbReference>
<dbReference type="PRINTS" id="PR00987">
    <property type="entry name" value="TRNASYNTHGLU"/>
</dbReference>
<dbReference type="GO" id="GO:0005829">
    <property type="term" value="C:cytosol"/>
    <property type="evidence" value="ECO:0007669"/>
    <property type="project" value="TreeGrafter"/>
</dbReference>
<dbReference type="InterPro" id="IPR014729">
    <property type="entry name" value="Rossmann-like_a/b/a_fold"/>
</dbReference>
<dbReference type="Proteomes" id="UP000051934">
    <property type="component" value="Unassembled WGS sequence"/>
</dbReference>